<evidence type="ECO:0000259" key="1">
    <source>
        <dbReference type="Pfam" id="PF01261"/>
    </source>
</evidence>
<dbReference type="PANTHER" id="PTHR12110">
    <property type="entry name" value="HYDROXYPYRUVATE ISOMERASE"/>
    <property type="match status" value="1"/>
</dbReference>
<protein>
    <submittedName>
        <fullName evidence="2">Sugar phosphate isomerase/epimerase</fullName>
    </submittedName>
</protein>
<evidence type="ECO:0000313" key="2">
    <source>
        <dbReference type="EMBL" id="HJC89101.1"/>
    </source>
</evidence>
<dbReference type="GO" id="GO:0016853">
    <property type="term" value="F:isomerase activity"/>
    <property type="evidence" value="ECO:0007669"/>
    <property type="project" value="UniProtKB-KW"/>
</dbReference>
<dbReference type="Gene3D" id="3.20.20.150">
    <property type="entry name" value="Divalent-metal-dependent TIM barrel enzymes"/>
    <property type="match status" value="1"/>
</dbReference>
<comment type="caution">
    <text evidence="2">The sequence shown here is derived from an EMBL/GenBank/DDBJ whole genome shotgun (WGS) entry which is preliminary data.</text>
</comment>
<feature type="domain" description="Xylose isomerase-like TIM barrel" evidence="1">
    <location>
        <begin position="20"/>
        <end position="269"/>
    </location>
</feature>
<dbReference type="InterPro" id="IPR013022">
    <property type="entry name" value="Xyl_isomerase-like_TIM-brl"/>
</dbReference>
<proteinExistence type="predicted"/>
<keyword evidence="2" id="KW-0413">Isomerase</keyword>
<dbReference type="InterPro" id="IPR036237">
    <property type="entry name" value="Xyl_isomerase-like_sf"/>
</dbReference>
<name>A0A9D2QKD5_9FIRM</name>
<dbReference type="InterPro" id="IPR050312">
    <property type="entry name" value="IolE/XylAMocC-like"/>
</dbReference>
<dbReference type="AlphaFoldDB" id="A0A9D2QKD5"/>
<dbReference type="PANTHER" id="PTHR12110:SF21">
    <property type="entry name" value="XYLOSE ISOMERASE-LIKE TIM BARREL DOMAIN-CONTAINING PROTEIN"/>
    <property type="match status" value="1"/>
</dbReference>
<dbReference type="SUPFAM" id="SSF51658">
    <property type="entry name" value="Xylose isomerase-like"/>
    <property type="match status" value="1"/>
</dbReference>
<sequence length="270" mass="30916">MRLSFSTLGCPGWSFEQIMENAHEMGYEAVELRGVGNQLRMEKLECMQPENRGALKCLLEKNQLKLCVAGTSVQFHDAEKYEEALEEGRLALKLCTELGIPFIRVFGNTFPEGEPREAVMRRVEEGISALCGYASSLRPSDPVQVLLEIHGDFNSLPVLGQLCDALKNEPGFGLIWDVYHSWLWHGENFLPFYEALRSRIRHVHLKDCTLENGKPKLCLPGEGVLPLKAVVKRLQMDGYTGFYSFEWEKRWHPELPEPERALPQYVDFMR</sequence>
<dbReference type="Pfam" id="PF01261">
    <property type="entry name" value="AP_endonuc_2"/>
    <property type="match status" value="1"/>
</dbReference>
<feature type="non-terminal residue" evidence="2">
    <location>
        <position position="270"/>
    </location>
</feature>
<accession>A0A9D2QKD5</accession>
<dbReference type="Proteomes" id="UP000823922">
    <property type="component" value="Unassembled WGS sequence"/>
</dbReference>
<dbReference type="EMBL" id="DWVS01000360">
    <property type="protein sequence ID" value="HJC89101.1"/>
    <property type="molecule type" value="Genomic_DNA"/>
</dbReference>
<reference evidence="2" key="1">
    <citation type="journal article" date="2021" name="PeerJ">
        <title>Extensive microbial diversity within the chicken gut microbiome revealed by metagenomics and culture.</title>
        <authorList>
            <person name="Gilroy R."/>
            <person name="Ravi A."/>
            <person name="Getino M."/>
            <person name="Pursley I."/>
            <person name="Horton D.L."/>
            <person name="Alikhan N.F."/>
            <person name="Baker D."/>
            <person name="Gharbi K."/>
            <person name="Hall N."/>
            <person name="Watson M."/>
            <person name="Adriaenssens E.M."/>
            <person name="Foster-Nyarko E."/>
            <person name="Jarju S."/>
            <person name="Secka A."/>
            <person name="Antonio M."/>
            <person name="Oren A."/>
            <person name="Chaudhuri R.R."/>
            <person name="La Ragione R."/>
            <person name="Hildebrand F."/>
            <person name="Pallen M.J."/>
        </authorList>
    </citation>
    <scope>NUCLEOTIDE SEQUENCE</scope>
    <source>
        <strain evidence="2">ChiBcec1-1630</strain>
    </source>
</reference>
<reference evidence="2" key="2">
    <citation type="submission" date="2021-04" db="EMBL/GenBank/DDBJ databases">
        <authorList>
            <person name="Gilroy R."/>
        </authorList>
    </citation>
    <scope>NUCLEOTIDE SEQUENCE</scope>
    <source>
        <strain evidence="2">ChiBcec1-1630</strain>
    </source>
</reference>
<organism evidence="2 3">
    <name type="scientific">Candidatus Eisenbergiella intestinigallinarum</name>
    <dbReference type="NCBI Taxonomy" id="2838549"/>
    <lineage>
        <taxon>Bacteria</taxon>
        <taxon>Bacillati</taxon>
        <taxon>Bacillota</taxon>
        <taxon>Clostridia</taxon>
        <taxon>Lachnospirales</taxon>
        <taxon>Lachnospiraceae</taxon>
        <taxon>Eisenbergiella</taxon>
    </lineage>
</organism>
<evidence type="ECO:0000313" key="3">
    <source>
        <dbReference type="Proteomes" id="UP000823922"/>
    </source>
</evidence>
<gene>
    <name evidence="2" type="ORF">H9926_13945</name>
</gene>